<dbReference type="AlphaFoldDB" id="A0A2N5E1E7"/>
<gene>
    <name evidence="6" type="ORF">CYR32_12990</name>
</gene>
<dbReference type="InterPro" id="IPR036388">
    <property type="entry name" value="WH-like_DNA-bd_sf"/>
</dbReference>
<dbReference type="InterPro" id="IPR036390">
    <property type="entry name" value="WH_DNA-bd_sf"/>
</dbReference>
<dbReference type="PRINTS" id="PR00035">
    <property type="entry name" value="HTHGNTR"/>
</dbReference>
<feature type="region of interest" description="Disordered" evidence="4">
    <location>
        <begin position="79"/>
        <end position="110"/>
    </location>
</feature>
<dbReference type="SUPFAM" id="SSF46785">
    <property type="entry name" value="Winged helix' DNA-binding domain"/>
    <property type="match status" value="1"/>
</dbReference>
<dbReference type="Gene3D" id="1.10.10.10">
    <property type="entry name" value="Winged helix-like DNA-binding domain superfamily/Winged helix DNA-binding domain"/>
    <property type="match status" value="1"/>
</dbReference>
<dbReference type="SMART" id="SM00345">
    <property type="entry name" value="HTH_GNTR"/>
    <property type="match status" value="1"/>
</dbReference>
<keyword evidence="2" id="KW-0238">DNA-binding</keyword>
<dbReference type="InterPro" id="IPR000524">
    <property type="entry name" value="Tscrpt_reg_HTH_GntR"/>
</dbReference>
<evidence type="ECO:0000259" key="5">
    <source>
        <dbReference type="PROSITE" id="PS50949"/>
    </source>
</evidence>
<sequence length="276" mass="30625">MTKKPRYREIADTLCQQVASGQLKAGDALPTEAQLGEQYGVSRVTVRQALKVLTDQQVIKSIQGRGRYVRDVQDALAPLAEEARPTPGPQEPVPAGPRGEAPHSAPAARGPESLSAYYEVLDFAVVLPDETVRTALRLKSGERVYQVRRRQFIRQTPVAFEEVWLPLALFPDLSYAVMQSSTYDYVEKVKHWVIDRSEQALQARMPSGEMAQALGIDRQRPVLEQRALGFLQDGTVFEYSCRVTQGDDAPLTWVTYRHDQAGGVASPACGWPSSSR</sequence>
<dbReference type="SUPFAM" id="SSF64288">
    <property type="entry name" value="Chorismate lyase-like"/>
    <property type="match status" value="1"/>
</dbReference>
<dbReference type="GO" id="GO:0045892">
    <property type="term" value="P:negative regulation of DNA-templated transcription"/>
    <property type="evidence" value="ECO:0007669"/>
    <property type="project" value="TreeGrafter"/>
</dbReference>
<dbReference type="GO" id="GO:0003700">
    <property type="term" value="F:DNA-binding transcription factor activity"/>
    <property type="evidence" value="ECO:0007669"/>
    <property type="project" value="InterPro"/>
</dbReference>
<protein>
    <submittedName>
        <fullName evidence="6">Transcriptional regulator</fullName>
    </submittedName>
</protein>
<evidence type="ECO:0000313" key="7">
    <source>
        <dbReference type="Proteomes" id="UP000234503"/>
    </source>
</evidence>
<proteinExistence type="predicted"/>
<evidence type="ECO:0000313" key="6">
    <source>
        <dbReference type="EMBL" id="PLR34118.1"/>
    </source>
</evidence>
<keyword evidence="1" id="KW-0805">Transcription regulation</keyword>
<evidence type="ECO:0000256" key="4">
    <source>
        <dbReference type="SAM" id="MobiDB-lite"/>
    </source>
</evidence>
<dbReference type="PANTHER" id="PTHR44846">
    <property type="entry name" value="MANNOSYL-D-GLYCERATE TRANSPORT/METABOLISM SYSTEM REPRESSOR MNGR-RELATED"/>
    <property type="match status" value="1"/>
</dbReference>
<dbReference type="Pfam" id="PF07702">
    <property type="entry name" value="UTRA"/>
    <property type="match status" value="1"/>
</dbReference>
<name>A0A2N5E1E7_9GAMM</name>
<reference evidence="6 7" key="1">
    <citation type="submission" date="2017-12" db="EMBL/GenBank/DDBJ databases">
        <title>Characterization of six clinical isolates of Enterochimera gen. nov., a novel genus of the Yersiniaciae family and the three species Enterochimera arupensis sp. nov., Enterochimera coloradensis sp. nov, and Enterochimera californica sp. nov.</title>
        <authorList>
            <person name="Rossi A."/>
            <person name="Fisher M."/>
        </authorList>
    </citation>
    <scope>NUCLEOTIDE SEQUENCE [LARGE SCALE GENOMIC DNA]</scope>
    <source>
        <strain evidence="7">2016-Iso4</strain>
    </source>
</reference>
<dbReference type="RefSeq" id="WP_101824990.1">
    <property type="nucleotide sequence ID" value="NZ_PJZH01000012.1"/>
</dbReference>
<dbReference type="Pfam" id="PF00392">
    <property type="entry name" value="GntR"/>
    <property type="match status" value="1"/>
</dbReference>
<keyword evidence="3" id="KW-0804">Transcription</keyword>
<dbReference type="InterPro" id="IPR050679">
    <property type="entry name" value="Bact_HTH_transcr_reg"/>
</dbReference>
<dbReference type="PROSITE" id="PS50949">
    <property type="entry name" value="HTH_GNTR"/>
    <property type="match status" value="1"/>
</dbReference>
<dbReference type="CDD" id="cd07377">
    <property type="entry name" value="WHTH_GntR"/>
    <property type="match status" value="1"/>
</dbReference>
<dbReference type="SMART" id="SM00866">
    <property type="entry name" value="UTRA"/>
    <property type="match status" value="1"/>
</dbReference>
<dbReference type="Proteomes" id="UP000234503">
    <property type="component" value="Unassembled WGS sequence"/>
</dbReference>
<evidence type="ECO:0000256" key="1">
    <source>
        <dbReference type="ARBA" id="ARBA00023015"/>
    </source>
</evidence>
<comment type="caution">
    <text evidence="6">The sequence shown here is derived from an EMBL/GenBank/DDBJ whole genome shotgun (WGS) entry which is preliminary data.</text>
</comment>
<dbReference type="PANTHER" id="PTHR44846:SF1">
    <property type="entry name" value="MANNOSYL-D-GLYCERATE TRANSPORT_METABOLISM SYSTEM REPRESSOR MNGR-RELATED"/>
    <property type="match status" value="1"/>
</dbReference>
<accession>A0A2N5E1E7</accession>
<evidence type="ECO:0000256" key="2">
    <source>
        <dbReference type="ARBA" id="ARBA00023125"/>
    </source>
</evidence>
<organism evidence="6 7">
    <name type="scientific">Chimaeribacter coloradensis</name>
    <dbReference type="NCBI Taxonomy" id="2060068"/>
    <lineage>
        <taxon>Bacteria</taxon>
        <taxon>Pseudomonadati</taxon>
        <taxon>Pseudomonadota</taxon>
        <taxon>Gammaproteobacteria</taxon>
        <taxon>Enterobacterales</taxon>
        <taxon>Yersiniaceae</taxon>
        <taxon>Chimaeribacter</taxon>
    </lineage>
</organism>
<dbReference type="Gene3D" id="3.40.1410.10">
    <property type="entry name" value="Chorismate lyase-like"/>
    <property type="match status" value="1"/>
</dbReference>
<dbReference type="InterPro" id="IPR011663">
    <property type="entry name" value="UTRA"/>
</dbReference>
<dbReference type="GO" id="GO:0003677">
    <property type="term" value="F:DNA binding"/>
    <property type="evidence" value="ECO:0007669"/>
    <property type="project" value="UniProtKB-KW"/>
</dbReference>
<feature type="compositionally biased region" description="Pro residues" evidence="4">
    <location>
        <begin position="86"/>
        <end position="95"/>
    </location>
</feature>
<dbReference type="OrthoDB" id="6626198at2"/>
<keyword evidence="7" id="KW-1185">Reference proteome</keyword>
<feature type="domain" description="HTH gntR-type" evidence="5">
    <location>
        <begin position="4"/>
        <end position="72"/>
    </location>
</feature>
<dbReference type="EMBL" id="PJZH01000012">
    <property type="protein sequence ID" value="PLR34118.1"/>
    <property type="molecule type" value="Genomic_DNA"/>
</dbReference>
<evidence type="ECO:0000256" key="3">
    <source>
        <dbReference type="ARBA" id="ARBA00023163"/>
    </source>
</evidence>
<dbReference type="InterPro" id="IPR028978">
    <property type="entry name" value="Chorismate_lyase_/UTRA_dom_sf"/>
</dbReference>